<dbReference type="InterPro" id="IPR008920">
    <property type="entry name" value="TF_FadR/GntR_C"/>
</dbReference>
<dbReference type="RefSeq" id="WP_010394673.1">
    <property type="nucleotide sequence ID" value="NZ_BSFH01000032.1"/>
</dbReference>
<dbReference type="Pfam" id="PF07729">
    <property type="entry name" value="FCD"/>
    <property type="match status" value="1"/>
</dbReference>
<dbReference type="PANTHER" id="PTHR43537">
    <property type="entry name" value="TRANSCRIPTIONAL REGULATOR, GNTR FAMILY"/>
    <property type="match status" value="1"/>
</dbReference>
<name>A0AAD3RUX8_9RHOB</name>
<dbReference type="Proteomes" id="UP001143349">
    <property type="component" value="Unassembled WGS sequence"/>
</dbReference>
<comment type="caution">
    <text evidence="6">The sequence shown here is derived from an EMBL/GenBank/DDBJ whole genome shotgun (WGS) entry which is preliminary data.</text>
</comment>
<dbReference type="GO" id="GO:0003677">
    <property type="term" value="F:DNA binding"/>
    <property type="evidence" value="ECO:0007669"/>
    <property type="project" value="UniProtKB-KW"/>
</dbReference>
<evidence type="ECO:0000256" key="2">
    <source>
        <dbReference type="ARBA" id="ARBA00023125"/>
    </source>
</evidence>
<evidence type="ECO:0000259" key="5">
    <source>
        <dbReference type="PROSITE" id="PS50949"/>
    </source>
</evidence>
<feature type="compositionally biased region" description="Low complexity" evidence="4">
    <location>
        <begin position="1"/>
        <end position="14"/>
    </location>
</feature>
<dbReference type="AlphaFoldDB" id="A0AAD3RUX8"/>
<dbReference type="GO" id="GO:0003700">
    <property type="term" value="F:DNA-binding transcription factor activity"/>
    <property type="evidence" value="ECO:0007669"/>
    <property type="project" value="InterPro"/>
</dbReference>
<organism evidence="6 7">
    <name type="scientific">Paracoccus kondratievae</name>
    <dbReference type="NCBI Taxonomy" id="135740"/>
    <lineage>
        <taxon>Bacteria</taxon>
        <taxon>Pseudomonadati</taxon>
        <taxon>Pseudomonadota</taxon>
        <taxon>Alphaproteobacteria</taxon>
        <taxon>Rhodobacterales</taxon>
        <taxon>Paracoccaceae</taxon>
        <taxon>Paracoccus</taxon>
    </lineage>
</organism>
<dbReference type="Gene3D" id="1.20.120.530">
    <property type="entry name" value="GntR ligand-binding domain-like"/>
    <property type="match status" value="1"/>
</dbReference>
<keyword evidence="2" id="KW-0238">DNA-binding</keyword>
<protein>
    <submittedName>
        <fullName evidence="6">Transcriptional regulator</fullName>
    </submittedName>
</protein>
<dbReference type="InterPro" id="IPR036390">
    <property type="entry name" value="WH_DNA-bd_sf"/>
</dbReference>
<accession>A0AAD3RUX8</accession>
<dbReference type="SUPFAM" id="SSF46785">
    <property type="entry name" value="Winged helix' DNA-binding domain"/>
    <property type="match status" value="1"/>
</dbReference>
<keyword evidence="3" id="KW-0804">Transcription</keyword>
<dbReference type="PROSITE" id="PS50949">
    <property type="entry name" value="HTH_GNTR"/>
    <property type="match status" value="1"/>
</dbReference>
<evidence type="ECO:0000256" key="4">
    <source>
        <dbReference type="SAM" id="MobiDB-lite"/>
    </source>
</evidence>
<gene>
    <name evidence="6" type="ORF">GCM10017635_25850</name>
</gene>
<evidence type="ECO:0000256" key="3">
    <source>
        <dbReference type="ARBA" id="ARBA00023163"/>
    </source>
</evidence>
<keyword evidence="1" id="KW-0805">Transcription regulation</keyword>
<evidence type="ECO:0000256" key="1">
    <source>
        <dbReference type="ARBA" id="ARBA00023015"/>
    </source>
</evidence>
<dbReference type="EMBL" id="BSFH01000032">
    <property type="protein sequence ID" value="GLK65114.1"/>
    <property type="molecule type" value="Genomic_DNA"/>
</dbReference>
<feature type="domain" description="HTH gntR-type" evidence="5">
    <location>
        <begin position="21"/>
        <end position="88"/>
    </location>
</feature>
<reference evidence="6" key="2">
    <citation type="submission" date="2023-01" db="EMBL/GenBank/DDBJ databases">
        <authorList>
            <person name="Sun Q."/>
            <person name="Evtushenko L."/>
        </authorList>
    </citation>
    <scope>NUCLEOTIDE SEQUENCE</scope>
    <source>
        <strain evidence="6">VKM B-2222</strain>
    </source>
</reference>
<evidence type="ECO:0000313" key="6">
    <source>
        <dbReference type="EMBL" id="GLK65114.1"/>
    </source>
</evidence>
<proteinExistence type="predicted"/>
<dbReference type="SUPFAM" id="SSF48008">
    <property type="entry name" value="GntR ligand-binding domain-like"/>
    <property type="match status" value="1"/>
</dbReference>
<dbReference type="InterPro" id="IPR036388">
    <property type="entry name" value="WH-like_DNA-bd_sf"/>
</dbReference>
<dbReference type="SMART" id="SM00345">
    <property type="entry name" value="HTH_GNTR"/>
    <property type="match status" value="1"/>
</dbReference>
<dbReference type="SMART" id="SM00895">
    <property type="entry name" value="FCD"/>
    <property type="match status" value="1"/>
</dbReference>
<dbReference type="PANTHER" id="PTHR43537:SF53">
    <property type="entry name" value="HTH-TYPE TRANSCRIPTIONAL REPRESSOR NANR"/>
    <property type="match status" value="1"/>
</dbReference>
<dbReference type="Gene3D" id="1.10.10.10">
    <property type="entry name" value="Winged helix-like DNA-binding domain superfamily/Winged helix DNA-binding domain"/>
    <property type="match status" value="1"/>
</dbReference>
<keyword evidence="7" id="KW-1185">Reference proteome</keyword>
<dbReference type="Pfam" id="PF00392">
    <property type="entry name" value="GntR"/>
    <property type="match status" value="1"/>
</dbReference>
<reference evidence="6" key="1">
    <citation type="journal article" date="2014" name="Int. J. Syst. Evol. Microbiol.">
        <title>Complete genome sequence of Corynebacterium casei LMG S-19264T (=DSM 44701T), isolated from a smear-ripened cheese.</title>
        <authorList>
            <consortium name="US DOE Joint Genome Institute (JGI-PGF)"/>
            <person name="Walter F."/>
            <person name="Albersmeier A."/>
            <person name="Kalinowski J."/>
            <person name="Ruckert C."/>
        </authorList>
    </citation>
    <scope>NUCLEOTIDE SEQUENCE</scope>
    <source>
        <strain evidence="6">VKM B-2222</strain>
    </source>
</reference>
<evidence type="ECO:0000313" key="7">
    <source>
        <dbReference type="Proteomes" id="UP001143349"/>
    </source>
</evidence>
<feature type="region of interest" description="Disordered" evidence="4">
    <location>
        <begin position="1"/>
        <end position="20"/>
    </location>
</feature>
<sequence>MSQTPTQTLPDTDPGLSKSGLDAEERVVRLVMEGIGQHRIPPGHRLVERELTEGAHANRQAVRNALLRLSQAGLVQLTPNRGATVMQCTPDMTRQIMQARIINEGAALRMLAPRLDEAGSGRLQQILRNEASAYDEGRISEARHFSRQFHIAFTEMAGNEMIARFMRELIACQPLLAAWDRDRPSSFSGVIAHTKTLAALQRGDGAEAEAANTELLCALEREFLRESAERDVGGRARGTQ</sequence>
<dbReference type="InterPro" id="IPR000524">
    <property type="entry name" value="Tscrpt_reg_HTH_GntR"/>
</dbReference>
<dbReference type="InterPro" id="IPR011711">
    <property type="entry name" value="GntR_C"/>
</dbReference>